<evidence type="ECO:0000259" key="7">
    <source>
        <dbReference type="PROSITE" id="PS50850"/>
    </source>
</evidence>
<feature type="transmembrane region" description="Helical" evidence="6">
    <location>
        <begin position="112"/>
        <end position="133"/>
    </location>
</feature>
<feature type="transmembrane region" description="Helical" evidence="6">
    <location>
        <begin position="20"/>
        <end position="39"/>
    </location>
</feature>
<name>A0ABT2KAI7_9RHOB</name>
<dbReference type="InterPro" id="IPR011701">
    <property type="entry name" value="MFS"/>
</dbReference>
<gene>
    <name evidence="8" type="ORF">MU516_08235</name>
</gene>
<dbReference type="InterPro" id="IPR005829">
    <property type="entry name" value="Sugar_transporter_CS"/>
</dbReference>
<feature type="transmembrane region" description="Helical" evidence="6">
    <location>
        <begin position="88"/>
        <end position="106"/>
    </location>
</feature>
<dbReference type="InterPro" id="IPR036259">
    <property type="entry name" value="MFS_trans_sf"/>
</dbReference>
<evidence type="ECO:0000256" key="3">
    <source>
        <dbReference type="ARBA" id="ARBA00022692"/>
    </source>
</evidence>
<dbReference type="EMBL" id="JANAVZ010000004">
    <property type="protein sequence ID" value="MCT4332855.1"/>
    <property type="molecule type" value="Genomic_DNA"/>
</dbReference>
<protein>
    <submittedName>
        <fullName evidence="8">Multidrug effflux MFS transporter</fullName>
    </submittedName>
</protein>
<keyword evidence="9" id="KW-1185">Reference proteome</keyword>
<comment type="caution">
    <text evidence="8">The sequence shown here is derived from an EMBL/GenBank/DDBJ whole genome shotgun (WGS) entry which is preliminary data.</text>
</comment>
<keyword evidence="4 6" id="KW-1133">Transmembrane helix</keyword>
<evidence type="ECO:0000256" key="1">
    <source>
        <dbReference type="ARBA" id="ARBA00004141"/>
    </source>
</evidence>
<organism evidence="8 9">
    <name type="scientific">Paracoccus maritimus</name>
    <dbReference type="NCBI Taxonomy" id="2933292"/>
    <lineage>
        <taxon>Bacteria</taxon>
        <taxon>Pseudomonadati</taxon>
        <taxon>Pseudomonadota</taxon>
        <taxon>Alphaproteobacteria</taxon>
        <taxon>Rhodobacterales</taxon>
        <taxon>Paracoccaceae</taxon>
        <taxon>Paracoccus</taxon>
    </lineage>
</organism>
<evidence type="ECO:0000256" key="6">
    <source>
        <dbReference type="SAM" id="Phobius"/>
    </source>
</evidence>
<feature type="transmembrane region" description="Helical" evidence="6">
    <location>
        <begin position="353"/>
        <end position="376"/>
    </location>
</feature>
<dbReference type="CDD" id="cd17320">
    <property type="entry name" value="MFS_MdfA_MDR_like"/>
    <property type="match status" value="1"/>
</dbReference>
<feature type="transmembrane region" description="Helical" evidence="6">
    <location>
        <begin position="145"/>
        <end position="170"/>
    </location>
</feature>
<evidence type="ECO:0000313" key="9">
    <source>
        <dbReference type="Proteomes" id="UP001320702"/>
    </source>
</evidence>
<dbReference type="InterPro" id="IPR020846">
    <property type="entry name" value="MFS_dom"/>
</dbReference>
<dbReference type="Gene3D" id="1.20.1720.10">
    <property type="entry name" value="Multidrug resistance protein D"/>
    <property type="match status" value="1"/>
</dbReference>
<dbReference type="PANTHER" id="PTHR23502">
    <property type="entry name" value="MAJOR FACILITATOR SUPERFAMILY"/>
    <property type="match status" value="1"/>
</dbReference>
<feature type="transmembrane region" description="Helical" evidence="6">
    <location>
        <begin position="225"/>
        <end position="243"/>
    </location>
</feature>
<evidence type="ECO:0000256" key="4">
    <source>
        <dbReference type="ARBA" id="ARBA00022989"/>
    </source>
</evidence>
<feature type="transmembrane region" description="Helical" evidence="6">
    <location>
        <begin position="293"/>
        <end position="314"/>
    </location>
</feature>
<feature type="transmembrane region" description="Helical" evidence="6">
    <location>
        <begin position="263"/>
        <end position="281"/>
    </location>
</feature>
<feature type="transmembrane region" description="Helical" evidence="6">
    <location>
        <begin position="382"/>
        <end position="401"/>
    </location>
</feature>
<evidence type="ECO:0000256" key="5">
    <source>
        <dbReference type="ARBA" id="ARBA00023136"/>
    </source>
</evidence>
<sequence length="406" mass="43386">MSHAASFQQTPLRRLPMPEFIAMLAFLFATIAFSIDAMLPALPDIAAELTPDNVNRAQLILTVFVAGMGVGTLFAGPISDAIGRKRAITIGFGIYAAATVVAIFANSIEMLLVARFVQGLGASGPRIVGLALVRDLYAGREMARITSFVMMVFIIVPALAPSIGAGMIYLAGWHGVFIGFLLFALIGCSWLNLRQAETLLPERRRPLRAGPLREAAREVLTSRHVMLCTLILTLGFGQMFGLLSSAQQLFGEAYGKGDAFPAWFAAMALLSGSGTILNATFVTRFGMRRIAKWAYIMQTCVSATMLILLLSGALPPALHFPAFFVWCVSVFFMAGVTFGNLNALALQYMGHIAGMAASIVAAISTVLATLIAAPVGQLYNGTALPVVAATLICSGLAWFMMRFLTD</sequence>
<proteinExistence type="predicted"/>
<dbReference type="Pfam" id="PF07690">
    <property type="entry name" value="MFS_1"/>
    <property type="match status" value="1"/>
</dbReference>
<feature type="transmembrane region" description="Helical" evidence="6">
    <location>
        <begin position="176"/>
        <end position="193"/>
    </location>
</feature>
<evidence type="ECO:0000313" key="8">
    <source>
        <dbReference type="EMBL" id="MCT4332855.1"/>
    </source>
</evidence>
<dbReference type="PROSITE" id="PS00216">
    <property type="entry name" value="SUGAR_TRANSPORT_1"/>
    <property type="match status" value="1"/>
</dbReference>
<accession>A0ABT2KAI7</accession>
<dbReference type="RefSeq" id="WP_260276725.1">
    <property type="nucleotide sequence ID" value="NZ_JANAVZ010000004.1"/>
</dbReference>
<evidence type="ECO:0000256" key="2">
    <source>
        <dbReference type="ARBA" id="ARBA00022448"/>
    </source>
</evidence>
<feature type="transmembrane region" description="Helical" evidence="6">
    <location>
        <begin position="59"/>
        <end position="76"/>
    </location>
</feature>
<dbReference type="Proteomes" id="UP001320702">
    <property type="component" value="Unassembled WGS sequence"/>
</dbReference>
<keyword evidence="5 6" id="KW-0472">Membrane</keyword>
<reference evidence="8 9" key="1">
    <citation type="submission" date="2022-04" db="EMBL/GenBank/DDBJ databases">
        <title>Paracoccus sp. YLB-12 draft genome sequence.</title>
        <authorList>
            <person name="Yu L."/>
        </authorList>
    </citation>
    <scope>NUCLEOTIDE SEQUENCE [LARGE SCALE GENOMIC DNA]</scope>
    <source>
        <strain evidence="8 9">YLB-12</strain>
    </source>
</reference>
<comment type="subcellular location">
    <subcellularLocation>
        <location evidence="1">Membrane</location>
        <topology evidence="1">Multi-pass membrane protein</topology>
    </subcellularLocation>
</comment>
<dbReference type="PANTHER" id="PTHR23502:SF132">
    <property type="entry name" value="POLYAMINE TRANSPORTER 2-RELATED"/>
    <property type="match status" value="1"/>
</dbReference>
<keyword evidence="3 6" id="KW-0812">Transmembrane</keyword>
<dbReference type="PROSITE" id="PS50850">
    <property type="entry name" value="MFS"/>
    <property type="match status" value="1"/>
</dbReference>
<feature type="domain" description="Major facilitator superfamily (MFS) profile" evidence="7">
    <location>
        <begin position="20"/>
        <end position="406"/>
    </location>
</feature>
<dbReference type="SUPFAM" id="SSF103473">
    <property type="entry name" value="MFS general substrate transporter"/>
    <property type="match status" value="1"/>
</dbReference>
<keyword evidence="2" id="KW-0813">Transport</keyword>
<feature type="transmembrane region" description="Helical" evidence="6">
    <location>
        <begin position="320"/>
        <end position="341"/>
    </location>
</feature>